<sequence length="95" mass="10985">MEVDKRFMIKMDAIKKRREQLEATRRELASQQEGSIVTRSQAAQRNSRLIQEVQREAARMRTVLSSPLLPRLQRLRQAYLSSPSRAKQTSTTVVS</sequence>
<name>A0AAW0TQU4_SCYPA</name>
<dbReference type="Proteomes" id="UP001487740">
    <property type="component" value="Unassembled WGS sequence"/>
</dbReference>
<dbReference type="EMBL" id="JARAKH010000026">
    <property type="protein sequence ID" value="KAK8390133.1"/>
    <property type="molecule type" value="Genomic_DNA"/>
</dbReference>
<comment type="caution">
    <text evidence="1">The sequence shown here is derived from an EMBL/GenBank/DDBJ whole genome shotgun (WGS) entry which is preliminary data.</text>
</comment>
<keyword evidence="2" id="KW-1185">Reference proteome</keyword>
<organism evidence="1 2">
    <name type="scientific">Scylla paramamosain</name>
    <name type="common">Mud crab</name>
    <dbReference type="NCBI Taxonomy" id="85552"/>
    <lineage>
        <taxon>Eukaryota</taxon>
        <taxon>Metazoa</taxon>
        <taxon>Ecdysozoa</taxon>
        <taxon>Arthropoda</taxon>
        <taxon>Crustacea</taxon>
        <taxon>Multicrustacea</taxon>
        <taxon>Malacostraca</taxon>
        <taxon>Eumalacostraca</taxon>
        <taxon>Eucarida</taxon>
        <taxon>Decapoda</taxon>
        <taxon>Pleocyemata</taxon>
        <taxon>Brachyura</taxon>
        <taxon>Eubrachyura</taxon>
        <taxon>Portunoidea</taxon>
        <taxon>Portunidae</taxon>
        <taxon>Portuninae</taxon>
        <taxon>Scylla</taxon>
    </lineage>
</organism>
<proteinExistence type="predicted"/>
<accession>A0AAW0TQU4</accession>
<protein>
    <submittedName>
        <fullName evidence="1">Uncharacterized protein</fullName>
    </submittedName>
</protein>
<evidence type="ECO:0000313" key="2">
    <source>
        <dbReference type="Proteomes" id="UP001487740"/>
    </source>
</evidence>
<gene>
    <name evidence="1" type="ORF">O3P69_012995</name>
</gene>
<evidence type="ECO:0000313" key="1">
    <source>
        <dbReference type="EMBL" id="KAK8390133.1"/>
    </source>
</evidence>
<reference evidence="1 2" key="1">
    <citation type="submission" date="2023-03" db="EMBL/GenBank/DDBJ databases">
        <title>High-quality genome of Scylla paramamosain provides insights in environmental adaptation.</title>
        <authorList>
            <person name="Zhang L."/>
        </authorList>
    </citation>
    <scope>NUCLEOTIDE SEQUENCE [LARGE SCALE GENOMIC DNA]</scope>
    <source>
        <strain evidence="1">LZ_2023a</strain>
        <tissue evidence="1">Muscle</tissue>
    </source>
</reference>
<dbReference type="AlphaFoldDB" id="A0AAW0TQU4"/>